<comment type="caution">
    <text evidence="2">The sequence shown here is derived from an EMBL/GenBank/DDBJ whole genome shotgun (WGS) entry which is preliminary data.</text>
</comment>
<dbReference type="AlphaFoldDB" id="A0AAV0G5M3"/>
<proteinExistence type="predicted"/>
<protein>
    <submittedName>
        <fullName evidence="2">Uncharacterized protein</fullName>
    </submittedName>
</protein>
<dbReference type="Proteomes" id="UP001152523">
    <property type="component" value="Unassembled WGS sequence"/>
</dbReference>
<feature type="region of interest" description="Disordered" evidence="1">
    <location>
        <begin position="334"/>
        <end position="366"/>
    </location>
</feature>
<dbReference type="PANTHER" id="PTHR36720:SF1">
    <property type="entry name" value="TAF RNA POLYMERASE I SUBUNIT A"/>
    <property type="match status" value="1"/>
</dbReference>
<keyword evidence="3" id="KW-1185">Reference proteome</keyword>
<accession>A0AAV0G5M3</accession>
<gene>
    <name evidence="2" type="ORF">CEPIT_LOCUS40548</name>
</gene>
<reference evidence="2" key="1">
    <citation type="submission" date="2022-07" db="EMBL/GenBank/DDBJ databases">
        <authorList>
            <person name="Macas J."/>
            <person name="Novak P."/>
            <person name="Neumann P."/>
        </authorList>
    </citation>
    <scope>NUCLEOTIDE SEQUENCE</scope>
</reference>
<dbReference type="PANTHER" id="PTHR36720">
    <property type="entry name" value="TAF RNA POLYMERASE I SUBUNIT A"/>
    <property type="match status" value="1"/>
</dbReference>
<evidence type="ECO:0000313" key="2">
    <source>
        <dbReference type="EMBL" id="CAH9143281.1"/>
    </source>
</evidence>
<feature type="region of interest" description="Disordered" evidence="1">
    <location>
        <begin position="38"/>
        <end position="73"/>
    </location>
</feature>
<dbReference type="EMBL" id="CAMAPF010001049">
    <property type="protein sequence ID" value="CAH9143281.1"/>
    <property type="molecule type" value="Genomic_DNA"/>
</dbReference>
<evidence type="ECO:0000256" key="1">
    <source>
        <dbReference type="SAM" id="MobiDB-lite"/>
    </source>
</evidence>
<sequence length="663" mass="75556">MEAEELNAKVEFSVEAEELNAKVEFSMEAEELNAKVEFSMEAEEAESEDAKTKRGRARRRLCDDSDSEPSLSTKTQKFNGVVLAKAMPSYCLKRGIGSARRDFTSIRSIHRKKLRRLLQVLLRRHNWTEASGVLSVLHIATSKENAIRKTRAKFSATLEVLKHLKGDSLSLRKIQNVYGMWMSKLGPMKKWPIKNKVAVQLEHTVFCLTRKEMDGAYQAALSLMQERGFESDPISNLVVGLTFYELWYSSLPAEMHLGKQEELESNTQPEISQDNMFMSIVDSKWQGASEGKKPSSLITCDSNTSIRNDKEYIEAGAYKCGEVHKDVEINLREIKREDDNQPQDISLHSDERSELEMSNDSSPPSFSSYYTRGLPPLLLPIQFPQLENLEELYDFHTRLRNDQYNSAVMYLSRAFSLMPPALEAFHPLVQLLLLGDKVNEALAIVEKISSDSSTTLHLRLKAHLLEHFDRYNYTKHATCYEDILHKDPTCDYSLGKLISLHQRGDYCTEKLAEIIASNLDATYAKCNTWREFACLLMKLSQAEGDTMSVCADGGDGQKQKSSGYLCICVPRIFLAPESQKSWMLRCKWWLTRHFRKSTLVSDISSGDTELLTYKAAAACHLYGRDFGYVVQAKEFLEKENNMDMLLTLNRHVHNSAGFYLKNV</sequence>
<dbReference type="Pfam" id="PF14929">
    <property type="entry name" value="TAF1_subA"/>
    <property type="match status" value="1"/>
</dbReference>
<name>A0AAV0G5M3_9ASTE</name>
<dbReference type="GO" id="GO:0000120">
    <property type="term" value="C:RNA polymerase I transcription regulator complex"/>
    <property type="evidence" value="ECO:0007669"/>
    <property type="project" value="InterPro"/>
</dbReference>
<evidence type="ECO:0000313" key="3">
    <source>
        <dbReference type="Proteomes" id="UP001152523"/>
    </source>
</evidence>
<dbReference type="InterPro" id="IPR039495">
    <property type="entry name" value="TAF1A"/>
</dbReference>
<organism evidence="2 3">
    <name type="scientific">Cuscuta epithymum</name>
    <dbReference type="NCBI Taxonomy" id="186058"/>
    <lineage>
        <taxon>Eukaryota</taxon>
        <taxon>Viridiplantae</taxon>
        <taxon>Streptophyta</taxon>
        <taxon>Embryophyta</taxon>
        <taxon>Tracheophyta</taxon>
        <taxon>Spermatophyta</taxon>
        <taxon>Magnoliopsida</taxon>
        <taxon>eudicotyledons</taxon>
        <taxon>Gunneridae</taxon>
        <taxon>Pentapetalae</taxon>
        <taxon>asterids</taxon>
        <taxon>lamiids</taxon>
        <taxon>Solanales</taxon>
        <taxon>Convolvulaceae</taxon>
        <taxon>Cuscuteae</taxon>
        <taxon>Cuscuta</taxon>
        <taxon>Cuscuta subgen. Cuscuta</taxon>
    </lineage>
</organism>
<dbReference type="GO" id="GO:0006360">
    <property type="term" value="P:transcription by RNA polymerase I"/>
    <property type="evidence" value="ECO:0007669"/>
    <property type="project" value="InterPro"/>
</dbReference>